<dbReference type="GO" id="GO:0000287">
    <property type="term" value="F:magnesium ion binding"/>
    <property type="evidence" value="ECO:0007669"/>
    <property type="project" value="InterPro"/>
</dbReference>
<keyword evidence="2" id="KW-0808">Transferase</keyword>
<dbReference type="InterPro" id="IPR050559">
    <property type="entry name" value="P-Pant_transferase_sf"/>
</dbReference>
<evidence type="ECO:0000256" key="1">
    <source>
        <dbReference type="ARBA" id="ARBA00013172"/>
    </source>
</evidence>
<dbReference type="GO" id="GO:0019878">
    <property type="term" value="P:lysine biosynthetic process via aminoadipic acid"/>
    <property type="evidence" value="ECO:0007669"/>
    <property type="project" value="TreeGrafter"/>
</dbReference>
<reference evidence="4 5" key="1">
    <citation type="submission" date="2021-02" db="EMBL/GenBank/DDBJ databases">
        <title>Porcisia hertigi Genome sequencing and assembly.</title>
        <authorList>
            <person name="Almutairi H."/>
            <person name="Gatherer D."/>
        </authorList>
    </citation>
    <scope>NUCLEOTIDE SEQUENCE [LARGE SCALE GENOMIC DNA]</scope>
    <source>
        <strain evidence="4 5">C119</strain>
    </source>
</reference>
<keyword evidence="5" id="KW-1185">Reference proteome</keyword>
<dbReference type="KEGG" id="phet:94291980"/>
<protein>
    <recommendedName>
        <fullName evidence="1">holo-[acyl-carrier-protein] synthase</fullName>
        <ecNumber evidence="1">2.7.8.7</ecNumber>
    </recommendedName>
</protein>
<dbReference type="EMBL" id="JAFJZO010000020">
    <property type="protein sequence ID" value="KAG5506447.1"/>
    <property type="molecule type" value="Genomic_DNA"/>
</dbReference>
<dbReference type="RefSeq" id="XP_067757609.1">
    <property type="nucleotide sequence ID" value="XM_067901903.1"/>
</dbReference>
<dbReference type="GeneID" id="94291980"/>
<dbReference type="GO" id="GO:0008897">
    <property type="term" value="F:holo-[acyl-carrier-protein] synthase activity"/>
    <property type="evidence" value="ECO:0007669"/>
    <property type="project" value="UniProtKB-EC"/>
</dbReference>
<dbReference type="PANTHER" id="PTHR12215">
    <property type="entry name" value="PHOSPHOPANTETHEINE TRANSFERASE"/>
    <property type="match status" value="1"/>
</dbReference>
<dbReference type="InterPro" id="IPR037143">
    <property type="entry name" value="4-PPantetheinyl_Trfase_dom_sf"/>
</dbReference>
<dbReference type="GO" id="GO:0005829">
    <property type="term" value="C:cytosol"/>
    <property type="evidence" value="ECO:0007669"/>
    <property type="project" value="TreeGrafter"/>
</dbReference>
<dbReference type="OrthoDB" id="26719at2759"/>
<comment type="caution">
    <text evidence="4">The sequence shown here is derived from an EMBL/GenBank/DDBJ whole genome shotgun (WGS) entry which is preliminary data.</text>
</comment>
<proteinExistence type="predicted"/>
<dbReference type="SUPFAM" id="SSF56214">
    <property type="entry name" value="4'-phosphopantetheinyl transferase"/>
    <property type="match status" value="1"/>
</dbReference>
<evidence type="ECO:0000256" key="2">
    <source>
        <dbReference type="ARBA" id="ARBA00022679"/>
    </source>
</evidence>
<feature type="domain" description="4'-phosphopantetheinyl transferase" evidence="3">
    <location>
        <begin position="124"/>
        <end position="215"/>
    </location>
</feature>
<sequence>MAKLLVADAEAWGPTPEEFSGATEQLHKEDQVRRAVESAGLLSKRNGSPFPTPENKARLLARHLLLRELTSPNNTQAERRTCKREAYIPISAYGKPLTAAYRNGNFSVTHVAKWVCCARSPTASLGVDVAPVHSQDTLPFSLLLSPNELTRAESLPRSKWPTLFALFWTLKEGVLKALGLGISRKLQMHDICLDPVKLENVSVVSDIEPGSIHTAPKHRLMVSLHGNKMQAWSCSSFMLPGDPPHILSVVLWEEALEGATEVLFVSPHEALQN</sequence>
<organism evidence="4 5">
    <name type="scientific">Porcisia hertigi</name>
    <dbReference type="NCBI Taxonomy" id="2761500"/>
    <lineage>
        <taxon>Eukaryota</taxon>
        <taxon>Discoba</taxon>
        <taxon>Euglenozoa</taxon>
        <taxon>Kinetoplastea</taxon>
        <taxon>Metakinetoplastina</taxon>
        <taxon>Trypanosomatida</taxon>
        <taxon>Trypanosomatidae</taxon>
        <taxon>Leishmaniinae</taxon>
        <taxon>Porcisia</taxon>
    </lineage>
</organism>
<dbReference type="Gene3D" id="3.90.470.20">
    <property type="entry name" value="4'-phosphopantetheinyl transferase domain"/>
    <property type="match status" value="2"/>
</dbReference>
<dbReference type="PANTHER" id="PTHR12215:SF10">
    <property type="entry name" value="L-AMINOADIPATE-SEMIALDEHYDE DEHYDROGENASE-PHOSPHOPANTETHEINYL TRANSFERASE"/>
    <property type="match status" value="1"/>
</dbReference>
<name>A0A836IIT8_9TRYP</name>
<evidence type="ECO:0000313" key="4">
    <source>
        <dbReference type="EMBL" id="KAG5506447.1"/>
    </source>
</evidence>
<dbReference type="Pfam" id="PF01648">
    <property type="entry name" value="ACPS"/>
    <property type="match status" value="1"/>
</dbReference>
<dbReference type="Proteomes" id="UP000674318">
    <property type="component" value="Unassembled WGS sequence"/>
</dbReference>
<accession>A0A836IIT8</accession>
<dbReference type="EC" id="2.7.8.7" evidence="1"/>
<dbReference type="AlphaFoldDB" id="A0A836IIT8"/>
<gene>
    <name evidence="4" type="ORF">JKF63_05950</name>
</gene>
<dbReference type="InterPro" id="IPR008278">
    <property type="entry name" value="4-PPantetheinyl_Trfase_dom"/>
</dbReference>
<evidence type="ECO:0000313" key="5">
    <source>
        <dbReference type="Proteomes" id="UP000674318"/>
    </source>
</evidence>
<evidence type="ECO:0000259" key="3">
    <source>
        <dbReference type="Pfam" id="PF01648"/>
    </source>
</evidence>